<dbReference type="RefSeq" id="WP_094237270.1">
    <property type="nucleotide sequence ID" value="NZ_CP022657.1"/>
</dbReference>
<evidence type="ECO:0000313" key="3">
    <source>
        <dbReference type="Proteomes" id="UP000214688"/>
    </source>
</evidence>
<dbReference type="KEGG" id="tab:CIG75_14385"/>
<feature type="transmembrane region" description="Helical" evidence="1">
    <location>
        <begin position="32"/>
        <end position="55"/>
    </location>
</feature>
<name>A0A223D3T6_9BACL</name>
<accession>A0A223D3T6</accession>
<feature type="transmembrane region" description="Helical" evidence="1">
    <location>
        <begin position="7"/>
        <end position="26"/>
    </location>
</feature>
<organism evidence="2 3">
    <name type="scientific">Tumebacillus algifaecis</name>
    <dbReference type="NCBI Taxonomy" id="1214604"/>
    <lineage>
        <taxon>Bacteria</taxon>
        <taxon>Bacillati</taxon>
        <taxon>Bacillota</taxon>
        <taxon>Bacilli</taxon>
        <taxon>Bacillales</taxon>
        <taxon>Alicyclobacillaceae</taxon>
        <taxon>Tumebacillus</taxon>
    </lineage>
</organism>
<gene>
    <name evidence="2" type="ORF">CIG75_14385</name>
</gene>
<evidence type="ECO:0000256" key="1">
    <source>
        <dbReference type="SAM" id="Phobius"/>
    </source>
</evidence>
<dbReference type="Proteomes" id="UP000214688">
    <property type="component" value="Chromosome"/>
</dbReference>
<keyword evidence="3" id="KW-1185">Reference proteome</keyword>
<keyword evidence="1" id="KW-0472">Membrane</keyword>
<sequence length="85" mass="9847">MKEELKLGFILLVIYGAIVGYTAYTVEETGILLLYNLYIFGIPILVSYFVVVFAYYYTSKKLFLLILALLLVGIVGEFYYLRYYA</sequence>
<dbReference type="AlphaFoldDB" id="A0A223D3T6"/>
<dbReference type="EMBL" id="CP022657">
    <property type="protein sequence ID" value="ASS76034.1"/>
    <property type="molecule type" value="Genomic_DNA"/>
</dbReference>
<reference evidence="2 3" key="1">
    <citation type="journal article" date="2015" name="Int. J. Syst. Evol. Microbiol.">
        <title>Tumebacillus algifaecis sp. nov., isolated from decomposing algal scum.</title>
        <authorList>
            <person name="Wu Y.F."/>
            <person name="Zhang B."/>
            <person name="Xing P."/>
            <person name="Wu Q.L."/>
            <person name="Liu S.J."/>
        </authorList>
    </citation>
    <scope>NUCLEOTIDE SEQUENCE [LARGE SCALE GENOMIC DNA]</scope>
    <source>
        <strain evidence="2 3">THMBR28</strain>
    </source>
</reference>
<feature type="transmembrane region" description="Helical" evidence="1">
    <location>
        <begin position="62"/>
        <end position="81"/>
    </location>
</feature>
<keyword evidence="1" id="KW-0812">Transmembrane</keyword>
<keyword evidence="1" id="KW-1133">Transmembrane helix</keyword>
<protein>
    <submittedName>
        <fullName evidence="2">Uncharacterized protein</fullName>
    </submittedName>
</protein>
<evidence type="ECO:0000313" key="2">
    <source>
        <dbReference type="EMBL" id="ASS76034.1"/>
    </source>
</evidence>
<proteinExistence type="predicted"/>